<evidence type="ECO:0000313" key="2">
    <source>
        <dbReference type="EMBL" id="ETW81577.1"/>
    </source>
</evidence>
<dbReference type="GeneID" id="20670424"/>
<proteinExistence type="predicted"/>
<dbReference type="SUPFAM" id="SSF54695">
    <property type="entry name" value="POZ domain"/>
    <property type="match status" value="1"/>
</dbReference>
<dbReference type="InParanoid" id="W4K6V8"/>
<dbReference type="PROSITE" id="PS50097">
    <property type="entry name" value="BTB"/>
    <property type="match status" value="1"/>
</dbReference>
<feature type="domain" description="BTB" evidence="1">
    <location>
        <begin position="15"/>
        <end position="87"/>
    </location>
</feature>
<gene>
    <name evidence="2" type="ORF">HETIRDRAFT_317536</name>
</gene>
<dbReference type="OrthoDB" id="2879636at2759"/>
<evidence type="ECO:0000313" key="3">
    <source>
        <dbReference type="Proteomes" id="UP000030671"/>
    </source>
</evidence>
<dbReference type="Proteomes" id="UP000030671">
    <property type="component" value="Unassembled WGS sequence"/>
</dbReference>
<reference evidence="2 3" key="1">
    <citation type="journal article" date="2012" name="New Phytol.">
        <title>Insight into trade-off between wood decay and parasitism from the genome of a fungal forest pathogen.</title>
        <authorList>
            <person name="Olson A."/>
            <person name="Aerts A."/>
            <person name="Asiegbu F."/>
            <person name="Belbahri L."/>
            <person name="Bouzid O."/>
            <person name="Broberg A."/>
            <person name="Canback B."/>
            <person name="Coutinho P.M."/>
            <person name="Cullen D."/>
            <person name="Dalman K."/>
            <person name="Deflorio G."/>
            <person name="van Diepen L.T."/>
            <person name="Dunand C."/>
            <person name="Duplessis S."/>
            <person name="Durling M."/>
            <person name="Gonthier P."/>
            <person name="Grimwood J."/>
            <person name="Fossdal C.G."/>
            <person name="Hansson D."/>
            <person name="Henrissat B."/>
            <person name="Hietala A."/>
            <person name="Himmelstrand K."/>
            <person name="Hoffmeister D."/>
            <person name="Hogberg N."/>
            <person name="James T.Y."/>
            <person name="Karlsson M."/>
            <person name="Kohler A."/>
            <person name="Kues U."/>
            <person name="Lee Y.H."/>
            <person name="Lin Y.C."/>
            <person name="Lind M."/>
            <person name="Lindquist E."/>
            <person name="Lombard V."/>
            <person name="Lucas S."/>
            <person name="Lunden K."/>
            <person name="Morin E."/>
            <person name="Murat C."/>
            <person name="Park J."/>
            <person name="Raffaello T."/>
            <person name="Rouze P."/>
            <person name="Salamov A."/>
            <person name="Schmutz J."/>
            <person name="Solheim H."/>
            <person name="Stahlberg J."/>
            <person name="Velez H."/>
            <person name="de Vries R.P."/>
            <person name="Wiebenga A."/>
            <person name="Woodward S."/>
            <person name="Yakovlev I."/>
            <person name="Garbelotto M."/>
            <person name="Martin F."/>
            <person name="Grigoriev I.V."/>
            <person name="Stenlid J."/>
        </authorList>
    </citation>
    <scope>NUCLEOTIDE SEQUENCE [LARGE SCALE GENOMIC DNA]</scope>
    <source>
        <strain evidence="2 3">TC 32-1</strain>
    </source>
</reference>
<dbReference type="STRING" id="747525.W4K6V8"/>
<dbReference type="HOGENOM" id="CLU_033082_1_2_1"/>
<keyword evidence="3" id="KW-1185">Reference proteome</keyword>
<dbReference type="eggNOG" id="ENOG502SIYE">
    <property type="taxonomic scope" value="Eukaryota"/>
</dbReference>
<organism evidence="2 3">
    <name type="scientific">Heterobasidion irregulare (strain TC 32-1)</name>
    <dbReference type="NCBI Taxonomy" id="747525"/>
    <lineage>
        <taxon>Eukaryota</taxon>
        <taxon>Fungi</taxon>
        <taxon>Dikarya</taxon>
        <taxon>Basidiomycota</taxon>
        <taxon>Agaricomycotina</taxon>
        <taxon>Agaricomycetes</taxon>
        <taxon>Russulales</taxon>
        <taxon>Bondarzewiaceae</taxon>
        <taxon>Heterobasidion</taxon>
        <taxon>Heterobasidion annosum species complex</taxon>
    </lineage>
</organism>
<dbReference type="InterPro" id="IPR000210">
    <property type="entry name" value="BTB/POZ_dom"/>
</dbReference>
<dbReference type="RefSeq" id="XP_009546209.1">
    <property type="nucleotide sequence ID" value="XM_009547914.1"/>
</dbReference>
<name>W4K6V8_HETIT</name>
<dbReference type="InterPro" id="IPR011333">
    <property type="entry name" value="SKP1/BTB/POZ_sf"/>
</dbReference>
<dbReference type="Gene3D" id="3.30.710.10">
    <property type="entry name" value="Potassium Channel Kv1.1, Chain A"/>
    <property type="match status" value="1"/>
</dbReference>
<evidence type="ECO:0000259" key="1">
    <source>
        <dbReference type="PROSITE" id="PS50097"/>
    </source>
</evidence>
<protein>
    <recommendedName>
        <fullName evidence="1">BTB domain-containing protein</fullName>
    </recommendedName>
</protein>
<dbReference type="Pfam" id="PF00651">
    <property type="entry name" value="BTB"/>
    <property type="match status" value="1"/>
</dbReference>
<dbReference type="EMBL" id="KI925458">
    <property type="protein sequence ID" value="ETW81577.1"/>
    <property type="molecule type" value="Genomic_DNA"/>
</dbReference>
<dbReference type="KEGG" id="hir:HETIRDRAFT_317536"/>
<accession>W4K6V8</accession>
<dbReference type="AlphaFoldDB" id="W4K6V8"/>
<sequence length="335" mass="38473">MVPVEKRGEPWFEDGNIILIAHTEDNQDGVAFKVHRGILSRHSEIFRTMFEIPQGFSDAEMLDDCLIVRMYDLPNELSNLITALYDGATFHHRSIEDFFFLAGILRLSTKYFISHLRTQAIRHLTRTWPYTLRGHDEMVALALSSPTINDTSYPYVHPLHVLNLAREVNVQLVIPAALYFLSIYALEDLQKADHPKLLTEHPSRPSSHLSDPDVKYYTLMYQYRMKMILSFARHTVASWSAGPSCQGTKKECTRSITRLASYIYSSLTPRTGLFHNMTQIIEVLADDTNICTFCERAFRRDVTDLREKFWTELPGVVGLPGWDELEAMDINAQPS</sequence>